<feature type="compositionally biased region" description="Polar residues" evidence="4">
    <location>
        <begin position="216"/>
        <end position="227"/>
    </location>
</feature>
<dbReference type="CDD" id="cd19857">
    <property type="entry name" value="DSRM_STAU_rpt1"/>
    <property type="match status" value="1"/>
</dbReference>
<evidence type="ECO:0000256" key="1">
    <source>
        <dbReference type="ARBA" id="ARBA00022737"/>
    </source>
</evidence>
<dbReference type="PANTHER" id="PTHR46054">
    <property type="entry name" value="MATERNAL EFFECT PROTEIN STAUFEN"/>
    <property type="match status" value="1"/>
</dbReference>
<evidence type="ECO:0000259" key="5">
    <source>
        <dbReference type="PROSITE" id="PS50137"/>
    </source>
</evidence>
<evidence type="ECO:0000313" key="7">
    <source>
        <dbReference type="Proteomes" id="UP001152320"/>
    </source>
</evidence>
<comment type="caution">
    <text evidence="6">The sequence shown here is derived from an EMBL/GenBank/DDBJ whole genome shotgun (WGS) entry which is preliminary data.</text>
</comment>
<feature type="region of interest" description="Disordered" evidence="4">
    <location>
        <begin position="444"/>
        <end position="472"/>
    </location>
</feature>
<sequence>MSTHQPSANPSPGETKPSPAQQPGILPISAEMIALQTTDEGASGTDDMAGVQGIGSGDAGGANTEASAPGATQQEGMANSKESTPMGLLNSIARFNNVKPNYQLVQEEGPAHQKVFTVQLTFGDENYQGTGTSIKRAQHDAAQKALEECQLPIPERKEKPAGYKLLRSPNKNALTPTVQLNSYSLKTGVGVEYTVLNSYPAYASGGYRKPPHQQPHRYSNNTTQQGGTEPRPKDPNTNPLNPFQAGPRPPISGPFNGAPAGSVGMGPRPRGPRGPGPINQPYNYMNYAPYDMRPMFRQRFRRPYPQVFCVKLTVGNREFVGQGVNQRLARQDAAAKALKSIDEDPIPIKKDQATSMVDSEVKNTNMSGSGDAPDNKSEISQVYEVANFNGLHLEFKVLDESGPPHQKEYKIQCTVGNITVEETGSSKKEAKRKAAAAVLPKLKSLPPPIKTNRQGHRMGWRPNFKKPTVNKKSADERDFGEIGMNPISRLVQICQAKKMKDPFFEVLHDQPIPDRRGHPTVYRHIFTMQVTVGDKKAEGKGATKKDAKKEAAEAMLLLMGYNPSQPNTPIPGADAVPGKPALKQPQENREMKKEEDSQSSDRKVTFEDDQVKASSNVKTEEDDKQETVPGSQQGSQIPGITPGLFPMMPGIKPIQSGPFPQPPSVPQPQTQALNRAPGGPVSSIPTPRKSFNPALTADIASELLLTQRSMTAQTVLQASNLPIQMKSNQPQHMLEYMGTVTGLDVAFTDYPQSNQNEFLTEVRISTEPPVVFHGTGPSMEAARDIAARNVLRALAGCPPDDTTRVVNQSLSQGLVQGIGINSQ</sequence>
<feature type="domain" description="DRBM" evidence="5">
    <location>
        <begin position="308"/>
        <end position="343"/>
    </location>
</feature>
<dbReference type="GO" id="GO:0005886">
    <property type="term" value="C:plasma membrane"/>
    <property type="evidence" value="ECO:0007669"/>
    <property type="project" value="TreeGrafter"/>
</dbReference>
<feature type="region of interest" description="Disordered" evidence="4">
    <location>
        <begin position="562"/>
        <end position="689"/>
    </location>
</feature>
<dbReference type="GO" id="GO:0007281">
    <property type="term" value="P:germ cell development"/>
    <property type="evidence" value="ECO:0007669"/>
    <property type="project" value="TreeGrafter"/>
</dbReference>
<evidence type="ECO:0000256" key="3">
    <source>
        <dbReference type="PROSITE-ProRule" id="PRU00266"/>
    </source>
</evidence>
<dbReference type="FunFam" id="3.30.160.20:FF:000007">
    <property type="entry name" value="Double-stranded RNA-binding protein Staufen homolog 1"/>
    <property type="match status" value="2"/>
</dbReference>
<dbReference type="SUPFAM" id="SSF54768">
    <property type="entry name" value="dsRNA-binding domain-like"/>
    <property type="match status" value="5"/>
</dbReference>
<feature type="compositionally biased region" description="Polar residues" evidence="4">
    <location>
        <begin position="1"/>
        <end position="12"/>
    </location>
</feature>
<evidence type="ECO:0000256" key="2">
    <source>
        <dbReference type="ARBA" id="ARBA00022884"/>
    </source>
</evidence>
<feature type="compositionally biased region" description="Polar residues" evidence="4">
    <location>
        <begin position="628"/>
        <end position="638"/>
    </location>
</feature>
<reference evidence="6" key="1">
    <citation type="submission" date="2021-10" db="EMBL/GenBank/DDBJ databases">
        <title>Tropical sea cucumber genome reveals ecological adaptation and Cuvierian tubules defense mechanism.</title>
        <authorList>
            <person name="Chen T."/>
        </authorList>
    </citation>
    <scope>NUCLEOTIDE SEQUENCE</scope>
    <source>
        <strain evidence="6">Nanhai2018</strain>
        <tissue evidence="6">Muscle</tissue>
    </source>
</reference>
<dbReference type="Gene3D" id="3.30.160.20">
    <property type="match status" value="5"/>
</dbReference>
<dbReference type="GO" id="GO:0035418">
    <property type="term" value="P:protein localization to synapse"/>
    <property type="evidence" value="ECO:0007669"/>
    <property type="project" value="TreeGrafter"/>
</dbReference>
<feature type="domain" description="DRBM" evidence="5">
    <location>
        <begin position="728"/>
        <end position="796"/>
    </location>
</feature>
<dbReference type="PANTHER" id="PTHR46054:SF3">
    <property type="entry name" value="MATERNAL EFFECT PROTEIN STAUFEN"/>
    <property type="match status" value="1"/>
</dbReference>
<dbReference type="CDD" id="cd19861">
    <property type="entry name" value="DSRM_STAU_rpt5"/>
    <property type="match status" value="1"/>
</dbReference>
<organism evidence="6 7">
    <name type="scientific">Holothuria leucospilota</name>
    <name type="common">Black long sea cucumber</name>
    <name type="synonym">Mertensiothuria leucospilota</name>
    <dbReference type="NCBI Taxonomy" id="206669"/>
    <lineage>
        <taxon>Eukaryota</taxon>
        <taxon>Metazoa</taxon>
        <taxon>Echinodermata</taxon>
        <taxon>Eleutherozoa</taxon>
        <taxon>Echinozoa</taxon>
        <taxon>Holothuroidea</taxon>
        <taxon>Aspidochirotacea</taxon>
        <taxon>Aspidochirotida</taxon>
        <taxon>Holothuriidae</taxon>
        <taxon>Holothuria</taxon>
    </lineage>
</organism>
<dbReference type="GO" id="GO:0010494">
    <property type="term" value="C:cytoplasmic stress granule"/>
    <property type="evidence" value="ECO:0007669"/>
    <property type="project" value="TreeGrafter"/>
</dbReference>
<feature type="domain" description="DRBM" evidence="5">
    <location>
        <begin position="485"/>
        <end position="561"/>
    </location>
</feature>
<dbReference type="Proteomes" id="UP001152320">
    <property type="component" value="Chromosome 22"/>
</dbReference>
<dbReference type="GO" id="GO:0003729">
    <property type="term" value="F:mRNA binding"/>
    <property type="evidence" value="ECO:0007669"/>
    <property type="project" value="TreeGrafter"/>
</dbReference>
<dbReference type="OrthoDB" id="10037267at2759"/>
<evidence type="ECO:0000313" key="6">
    <source>
        <dbReference type="EMBL" id="KAJ8020565.1"/>
    </source>
</evidence>
<dbReference type="AlphaFoldDB" id="A0A9Q0YFQ8"/>
<keyword evidence="2 3" id="KW-0694">RNA-binding</keyword>
<feature type="compositionally biased region" description="Polar residues" evidence="4">
    <location>
        <begin position="64"/>
        <end position="83"/>
    </location>
</feature>
<keyword evidence="1" id="KW-0677">Repeat</keyword>
<dbReference type="GO" id="GO:0032839">
    <property type="term" value="C:dendrite cytoplasm"/>
    <property type="evidence" value="ECO:0007669"/>
    <property type="project" value="GOC"/>
</dbReference>
<dbReference type="Pfam" id="PF00035">
    <property type="entry name" value="dsrm"/>
    <property type="match status" value="3"/>
</dbReference>
<dbReference type="InterPro" id="IPR032478">
    <property type="entry name" value="Staufen_C"/>
</dbReference>
<evidence type="ECO:0000256" key="4">
    <source>
        <dbReference type="SAM" id="MobiDB-lite"/>
    </source>
</evidence>
<dbReference type="GO" id="GO:0003725">
    <property type="term" value="F:double-stranded RNA binding"/>
    <property type="evidence" value="ECO:0007669"/>
    <property type="project" value="TreeGrafter"/>
</dbReference>
<dbReference type="InterPro" id="IPR014720">
    <property type="entry name" value="dsRBD_dom"/>
</dbReference>
<gene>
    <name evidence="6" type="ORF">HOLleu_40190</name>
</gene>
<dbReference type="Pfam" id="PF16482">
    <property type="entry name" value="Staufen_C"/>
    <property type="match status" value="1"/>
</dbReference>
<feature type="region of interest" description="Disordered" evidence="4">
    <location>
        <begin position="205"/>
        <end position="280"/>
    </location>
</feature>
<feature type="region of interest" description="Disordered" evidence="4">
    <location>
        <begin position="1"/>
        <end position="84"/>
    </location>
</feature>
<accession>A0A9Q0YFQ8</accession>
<dbReference type="EMBL" id="JAIZAY010000022">
    <property type="protein sequence ID" value="KAJ8020565.1"/>
    <property type="molecule type" value="Genomic_DNA"/>
</dbReference>
<name>A0A9Q0YFQ8_HOLLE</name>
<dbReference type="CDD" id="cd19858">
    <property type="entry name" value="DSRM_STAU_rpt2"/>
    <property type="match status" value="1"/>
</dbReference>
<keyword evidence="7" id="KW-1185">Reference proteome</keyword>
<proteinExistence type="predicted"/>
<protein>
    <submittedName>
        <fullName evidence="6">Double-stranded RNA-binding protein Staufen-like 2</fullName>
    </submittedName>
</protein>
<dbReference type="PROSITE" id="PS50137">
    <property type="entry name" value="DS_RBD"/>
    <property type="match status" value="5"/>
</dbReference>
<dbReference type="GO" id="GO:0043025">
    <property type="term" value="C:neuronal cell body"/>
    <property type="evidence" value="ECO:0007669"/>
    <property type="project" value="TreeGrafter"/>
</dbReference>
<feature type="domain" description="DRBM" evidence="5">
    <location>
        <begin position="377"/>
        <end position="444"/>
    </location>
</feature>
<dbReference type="GO" id="GO:0098964">
    <property type="term" value="P:anterograde dendritic transport of messenger ribonucleoprotein complex"/>
    <property type="evidence" value="ECO:0007669"/>
    <property type="project" value="TreeGrafter"/>
</dbReference>
<dbReference type="GO" id="GO:0008298">
    <property type="term" value="P:intracellular mRNA localization"/>
    <property type="evidence" value="ECO:0007669"/>
    <property type="project" value="TreeGrafter"/>
</dbReference>
<feature type="compositionally biased region" description="Basic and acidic residues" evidence="4">
    <location>
        <begin position="586"/>
        <end position="611"/>
    </location>
</feature>
<dbReference type="CDD" id="cd19860">
    <property type="entry name" value="DSRM_STAU_rpt4"/>
    <property type="match status" value="1"/>
</dbReference>
<dbReference type="InterPro" id="IPR051740">
    <property type="entry name" value="DRBM-containing_protein"/>
</dbReference>
<feature type="domain" description="DRBM" evidence="5">
    <location>
        <begin position="84"/>
        <end position="151"/>
    </location>
</feature>
<dbReference type="SMART" id="SM00358">
    <property type="entry name" value="DSRM"/>
    <property type="match status" value="4"/>
</dbReference>